<protein>
    <submittedName>
        <fullName evidence="2">Uncharacterized protein</fullName>
    </submittedName>
</protein>
<dbReference type="AlphaFoldDB" id="A0A2P6NE90"/>
<accession>A0A2P6NE90</accession>
<feature type="compositionally biased region" description="Low complexity" evidence="1">
    <location>
        <begin position="267"/>
        <end position="289"/>
    </location>
</feature>
<dbReference type="InParanoid" id="A0A2P6NE90"/>
<sequence length="368" mass="39959">MFQPVITASAIASDPEMMDSAYAATFSTDSSNSFGGGFLRYVSSVIAPHPLQLTVGMDVYTFHNVGGAPDKPGTMIQSVIALFGTIPNTDEVYILTNTSGCVGPTNTSAFVLYEGEYNQIGKVIMEVSSTDMEYTLIQLDPEFASLISPINSNNEEFIPVHIPGYTRSYSTLVKPTINTGSRYGSLISTCQSVEELNDAVIAKLKESDRGSLLCTKDNKQMLGVMKTVRNNTAIYTNIDKIITSSKLTPYEQSWTIQSPEHARRQRQSSLSSAPSFSSEQPVAVGASAESAVQAVQTATTGASTEEGTEDRDMEMIEVYLTWMDGRDPRHLPTLYSRITVCADREDLLRESEVQMQVVKGASVTGTGP</sequence>
<dbReference type="Proteomes" id="UP000241769">
    <property type="component" value="Unassembled WGS sequence"/>
</dbReference>
<gene>
    <name evidence="2" type="ORF">PROFUN_06272</name>
</gene>
<organism evidence="2 3">
    <name type="scientific">Planoprotostelium fungivorum</name>
    <dbReference type="NCBI Taxonomy" id="1890364"/>
    <lineage>
        <taxon>Eukaryota</taxon>
        <taxon>Amoebozoa</taxon>
        <taxon>Evosea</taxon>
        <taxon>Variosea</taxon>
        <taxon>Cavosteliida</taxon>
        <taxon>Cavosteliaceae</taxon>
        <taxon>Planoprotostelium</taxon>
    </lineage>
</organism>
<keyword evidence="3" id="KW-1185">Reference proteome</keyword>
<name>A0A2P6NE90_9EUKA</name>
<dbReference type="EMBL" id="MDYQ01000107">
    <property type="protein sequence ID" value="PRP82260.1"/>
    <property type="molecule type" value="Genomic_DNA"/>
</dbReference>
<comment type="caution">
    <text evidence="2">The sequence shown here is derived from an EMBL/GenBank/DDBJ whole genome shotgun (WGS) entry which is preliminary data.</text>
</comment>
<reference evidence="2 3" key="1">
    <citation type="journal article" date="2018" name="Genome Biol. Evol.">
        <title>Multiple Roots of Fruiting Body Formation in Amoebozoa.</title>
        <authorList>
            <person name="Hillmann F."/>
            <person name="Forbes G."/>
            <person name="Novohradska S."/>
            <person name="Ferling I."/>
            <person name="Riege K."/>
            <person name="Groth M."/>
            <person name="Westermann M."/>
            <person name="Marz M."/>
            <person name="Spaller T."/>
            <person name="Winckler T."/>
            <person name="Schaap P."/>
            <person name="Glockner G."/>
        </authorList>
    </citation>
    <scope>NUCLEOTIDE SEQUENCE [LARGE SCALE GENOMIC DNA]</scope>
    <source>
        <strain evidence="2 3">Jena</strain>
    </source>
</reference>
<feature type="region of interest" description="Disordered" evidence="1">
    <location>
        <begin position="256"/>
        <end position="289"/>
    </location>
</feature>
<proteinExistence type="predicted"/>
<evidence type="ECO:0000256" key="1">
    <source>
        <dbReference type="SAM" id="MobiDB-lite"/>
    </source>
</evidence>
<evidence type="ECO:0000313" key="3">
    <source>
        <dbReference type="Proteomes" id="UP000241769"/>
    </source>
</evidence>
<evidence type="ECO:0000313" key="2">
    <source>
        <dbReference type="EMBL" id="PRP82260.1"/>
    </source>
</evidence>